<dbReference type="Proteomes" id="UP000266188">
    <property type="component" value="Unassembled WGS sequence"/>
</dbReference>
<organism evidence="1 2">
    <name type="scientific">Aspergillus sclerotialis</name>
    <dbReference type="NCBI Taxonomy" id="2070753"/>
    <lineage>
        <taxon>Eukaryota</taxon>
        <taxon>Fungi</taxon>
        <taxon>Dikarya</taxon>
        <taxon>Ascomycota</taxon>
        <taxon>Pezizomycotina</taxon>
        <taxon>Eurotiomycetes</taxon>
        <taxon>Eurotiomycetidae</taxon>
        <taxon>Eurotiales</taxon>
        <taxon>Aspergillaceae</taxon>
        <taxon>Aspergillus</taxon>
        <taxon>Aspergillus subgen. Polypaecilum</taxon>
    </lineage>
</organism>
<keyword evidence="2" id="KW-1185">Reference proteome</keyword>
<gene>
    <name evidence="1" type="ORF">PHISCL_00815</name>
</gene>
<accession>A0A3A2ZVN3</accession>
<reference evidence="2" key="1">
    <citation type="submission" date="2017-02" db="EMBL/GenBank/DDBJ databases">
        <authorList>
            <person name="Tafer H."/>
            <person name="Lopandic K."/>
        </authorList>
    </citation>
    <scope>NUCLEOTIDE SEQUENCE [LARGE SCALE GENOMIC DNA]</scope>
    <source>
        <strain evidence="2">CBS 366.77</strain>
    </source>
</reference>
<protein>
    <submittedName>
        <fullName evidence="1">Uncharacterized protein</fullName>
    </submittedName>
</protein>
<sequence length="161" mass="16806">MTRCVFRGQFPTVQSSRFIHRSCGFDLSARGNADRSGDSDGRLGLVAGGSRSTGGTWVNGNGDGGGATVVGDSRDRDARFEGLGIARSALRARNDWDAGARGGRGRWDRLGTRRAAGAAGAHSRDWDSRLEGLGVARSALSRGRAAWSRDDRDAGARGGGG</sequence>
<evidence type="ECO:0000313" key="1">
    <source>
        <dbReference type="EMBL" id="RJE26790.1"/>
    </source>
</evidence>
<comment type="caution">
    <text evidence="1">The sequence shown here is derived from an EMBL/GenBank/DDBJ whole genome shotgun (WGS) entry which is preliminary data.</text>
</comment>
<evidence type="ECO:0000313" key="2">
    <source>
        <dbReference type="Proteomes" id="UP000266188"/>
    </source>
</evidence>
<name>A0A3A2ZVN3_9EURO</name>
<proteinExistence type="predicted"/>
<dbReference type="EMBL" id="MVGC01000014">
    <property type="protein sequence ID" value="RJE26790.1"/>
    <property type="molecule type" value="Genomic_DNA"/>
</dbReference>
<dbReference type="AlphaFoldDB" id="A0A3A2ZVN3"/>